<dbReference type="OrthoDB" id="8968066at2"/>
<evidence type="ECO:0000256" key="5">
    <source>
        <dbReference type="ARBA" id="ARBA00024993"/>
    </source>
</evidence>
<dbReference type="SUPFAM" id="SSF53056">
    <property type="entry name" value="beta-carbonic anhydrase, cab"/>
    <property type="match status" value="1"/>
</dbReference>
<evidence type="ECO:0000256" key="3">
    <source>
        <dbReference type="ARBA" id="ARBA00022723"/>
    </source>
</evidence>
<name>A0A7Y9Z7J8_9MICO</name>
<dbReference type="GO" id="GO:0008270">
    <property type="term" value="F:zinc ion binding"/>
    <property type="evidence" value="ECO:0007669"/>
    <property type="project" value="InterPro"/>
</dbReference>
<dbReference type="RefSeq" id="WP_062074811.1">
    <property type="nucleotide sequence ID" value="NZ_BBRC01000004.1"/>
</dbReference>
<dbReference type="PANTHER" id="PTHR43175:SF3">
    <property type="entry name" value="CARBON DISULFIDE HYDROLASE"/>
    <property type="match status" value="1"/>
</dbReference>
<evidence type="ECO:0000256" key="6">
    <source>
        <dbReference type="ARBA" id="ARBA00048348"/>
    </source>
</evidence>
<dbReference type="SMART" id="SM00947">
    <property type="entry name" value="Pro_CA"/>
    <property type="match status" value="1"/>
</dbReference>
<comment type="similarity">
    <text evidence="1">Belongs to the beta-class carbonic anhydrase family.</text>
</comment>
<dbReference type="CDD" id="cd03379">
    <property type="entry name" value="beta_CA_cladeD"/>
    <property type="match status" value="1"/>
</dbReference>
<accession>A0A7Y9Z7J8</accession>
<feature type="binding site" evidence="7">
    <location>
        <position position="91"/>
    </location>
    <ligand>
        <name>Zn(2+)</name>
        <dbReference type="ChEBI" id="CHEBI:29105"/>
    </ligand>
</feature>
<feature type="binding site" evidence="7">
    <location>
        <position position="35"/>
    </location>
    <ligand>
        <name>Zn(2+)</name>
        <dbReference type="ChEBI" id="CHEBI:29105"/>
    </ligand>
</feature>
<comment type="caution">
    <text evidence="8">The sequence shown here is derived from an EMBL/GenBank/DDBJ whole genome shotgun (WGS) entry which is preliminary data.</text>
</comment>
<keyword evidence="9" id="KW-1185">Reference proteome</keyword>
<dbReference type="AlphaFoldDB" id="A0A7Y9Z7J8"/>
<evidence type="ECO:0000256" key="4">
    <source>
        <dbReference type="ARBA" id="ARBA00022833"/>
    </source>
</evidence>
<comment type="function">
    <text evidence="5">Catalyzes the reversible hydration of carbon dioxide to form bicarbonate.</text>
</comment>
<comment type="cofactor">
    <cofactor evidence="7">
        <name>Zn(2+)</name>
        <dbReference type="ChEBI" id="CHEBI:29105"/>
    </cofactor>
    <text evidence="7">Binds 1 zinc ion per subunit.</text>
</comment>
<evidence type="ECO:0000256" key="7">
    <source>
        <dbReference type="PIRSR" id="PIRSR601765-1"/>
    </source>
</evidence>
<dbReference type="Proteomes" id="UP000547973">
    <property type="component" value="Unassembled WGS sequence"/>
</dbReference>
<dbReference type="Gene3D" id="3.40.1050.10">
    <property type="entry name" value="Carbonic anhydrase"/>
    <property type="match status" value="1"/>
</dbReference>
<evidence type="ECO:0000256" key="1">
    <source>
        <dbReference type="ARBA" id="ARBA00006217"/>
    </source>
</evidence>
<dbReference type="InterPro" id="IPR001765">
    <property type="entry name" value="Carbonic_anhydrase"/>
</dbReference>
<keyword evidence="3 7" id="KW-0479">Metal-binding</keyword>
<dbReference type="InterPro" id="IPR036874">
    <property type="entry name" value="Carbonic_anhydrase_sf"/>
</dbReference>
<proteinExistence type="inferred from homology"/>
<sequence>MGITDELLVHNAAYAAQYIPDRPLAPARQLAVVACMDSRLDTFAMLGLDIGDAHIIRNAGGVVTDDVIRSLTISQRKLGTREIILIHHTDCGALTFTDDELRNELLEETGLKPTWSPESFTNLDADLKQSMTRVQRCPFLADATQLRGFIFDVHTGQLREVQ</sequence>
<dbReference type="EC" id="4.2.1.1" evidence="2"/>
<keyword evidence="4 7" id="KW-0862">Zinc</keyword>
<evidence type="ECO:0000256" key="2">
    <source>
        <dbReference type="ARBA" id="ARBA00012925"/>
    </source>
</evidence>
<gene>
    <name evidence="8" type="ORF">BKA03_000323</name>
</gene>
<evidence type="ECO:0000313" key="9">
    <source>
        <dbReference type="Proteomes" id="UP000547973"/>
    </source>
</evidence>
<keyword evidence="8" id="KW-0456">Lyase</keyword>
<dbReference type="GO" id="GO:0004089">
    <property type="term" value="F:carbonate dehydratase activity"/>
    <property type="evidence" value="ECO:0007669"/>
    <property type="project" value="UniProtKB-EC"/>
</dbReference>
<dbReference type="EMBL" id="JACBZO010000001">
    <property type="protein sequence ID" value="NYI40204.1"/>
    <property type="molecule type" value="Genomic_DNA"/>
</dbReference>
<organism evidence="8 9">
    <name type="scientific">Demequina lutea</name>
    <dbReference type="NCBI Taxonomy" id="431489"/>
    <lineage>
        <taxon>Bacteria</taxon>
        <taxon>Bacillati</taxon>
        <taxon>Actinomycetota</taxon>
        <taxon>Actinomycetes</taxon>
        <taxon>Micrococcales</taxon>
        <taxon>Demequinaceae</taxon>
        <taxon>Demequina</taxon>
    </lineage>
</organism>
<feature type="binding site" evidence="7">
    <location>
        <position position="88"/>
    </location>
    <ligand>
        <name>Zn(2+)</name>
        <dbReference type="ChEBI" id="CHEBI:29105"/>
    </ligand>
</feature>
<evidence type="ECO:0000313" key="8">
    <source>
        <dbReference type="EMBL" id="NYI40204.1"/>
    </source>
</evidence>
<dbReference type="Pfam" id="PF00484">
    <property type="entry name" value="Pro_CA"/>
    <property type="match status" value="1"/>
</dbReference>
<reference evidence="8 9" key="1">
    <citation type="submission" date="2020-07" db="EMBL/GenBank/DDBJ databases">
        <title>Sequencing the genomes of 1000 actinobacteria strains.</title>
        <authorList>
            <person name="Klenk H.-P."/>
        </authorList>
    </citation>
    <scope>NUCLEOTIDE SEQUENCE [LARGE SCALE GENOMIC DNA]</scope>
    <source>
        <strain evidence="8 9">DSM 19970</strain>
    </source>
</reference>
<feature type="binding site" evidence="7">
    <location>
        <position position="37"/>
    </location>
    <ligand>
        <name>Zn(2+)</name>
        <dbReference type="ChEBI" id="CHEBI:29105"/>
    </ligand>
</feature>
<protein>
    <recommendedName>
        <fullName evidence="2">carbonic anhydrase</fullName>
        <ecNumber evidence="2">4.2.1.1</ecNumber>
    </recommendedName>
</protein>
<comment type="catalytic activity">
    <reaction evidence="6">
        <text>hydrogencarbonate + H(+) = CO2 + H2O</text>
        <dbReference type="Rhea" id="RHEA:10748"/>
        <dbReference type="ChEBI" id="CHEBI:15377"/>
        <dbReference type="ChEBI" id="CHEBI:15378"/>
        <dbReference type="ChEBI" id="CHEBI:16526"/>
        <dbReference type="ChEBI" id="CHEBI:17544"/>
        <dbReference type="EC" id="4.2.1.1"/>
    </reaction>
</comment>
<dbReference type="PANTHER" id="PTHR43175">
    <property type="entry name" value="CARBONIC ANHYDRASE"/>
    <property type="match status" value="1"/>
</dbReference>